<evidence type="ECO:0000256" key="3">
    <source>
        <dbReference type="SAM" id="MobiDB-lite"/>
    </source>
</evidence>
<dbReference type="GO" id="GO:0008168">
    <property type="term" value="F:methyltransferase activity"/>
    <property type="evidence" value="ECO:0007669"/>
    <property type="project" value="UniProtKB-KW"/>
</dbReference>
<dbReference type="InterPro" id="IPR029063">
    <property type="entry name" value="SAM-dependent_MTases_sf"/>
</dbReference>
<organism evidence="4">
    <name type="scientific">Chlamydomonas leiostraca</name>
    <dbReference type="NCBI Taxonomy" id="1034604"/>
    <lineage>
        <taxon>Eukaryota</taxon>
        <taxon>Viridiplantae</taxon>
        <taxon>Chlorophyta</taxon>
        <taxon>core chlorophytes</taxon>
        <taxon>Chlorophyceae</taxon>
        <taxon>CS clade</taxon>
        <taxon>Chlamydomonadales</taxon>
        <taxon>Chlamydomonadaceae</taxon>
        <taxon>Chlamydomonas</taxon>
    </lineage>
</organism>
<evidence type="ECO:0008006" key="5">
    <source>
        <dbReference type="Google" id="ProtNLM"/>
    </source>
</evidence>
<evidence type="ECO:0000256" key="1">
    <source>
        <dbReference type="ARBA" id="ARBA00022603"/>
    </source>
</evidence>
<gene>
    <name evidence="4" type="ORF">CLEI1391_LOCUS9383</name>
</gene>
<dbReference type="Pfam" id="PF04072">
    <property type="entry name" value="LCM"/>
    <property type="match status" value="1"/>
</dbReference>
<keyword evidence="1" id="KW-0489">Methyltransferase</keyword>
<feature type="compositionally biased region" description="Low complexity" evidence="3">
    <location>
        <begin position="210"/>
        <end position="238"/>
    </location>
</feature>
<dbReference type="PANTHER" id="PTHR43619:SF2">
    <property type="entry name" value="S-ADENOSYL-L-METHIONINE-DEPENDENT METHYLTRANSFERASES SUPERFAMILY PROTEIN"/>
    <property type="match status" value="1"/>
</dbReference>
<proteinExistence type="predicted"/>
<evidence type="ECO:0000313" key="4">
    <source>
        <dbReference type="EMBL" id="CAD8680079.1"/>
    </source>
</evidence>
<dbReference type="EMBL" id="HBFB01016788">
    <property type="protein sequence ID" value="CAD8680079.1"/>
    <property type="molecule type" value="Transcribed_RNA"/>
</dbReference>
<dbReference type="Gene3D" id="3.40.50.150">
    <property type="entry name" value="Vaccinia Virus protein VP39"/>
    <property type="match status" value="1"/>
</dbReference>
<sequence length="407" mass="43356">MQCHMQHMRSCSRHAAQGWAASRITVGQCWAKQARGRALQHLSVHAAAPSAHSLTDDTHISPSAIDISLRIARARLAETEAASQQSIQPLFIDPYAEALVKGSQPSSSTSTATLLMDALATRYLDELLLTALAATNVNTINKGDYRQVVLVGDGFDTRPYRLPWPEGTIIFLVAPAESHQAAEAVIKAAGAHVPRSCLLRRVNAPLQQETTSAGSNGSTSTANTAGASNAAGSSGDSGQQEEQDPFVSFMTNLERAGFQGSKLSVWVLQGVPYCVGMAGHQPDAASHQHTRSMVRSLLAEIGNAAAFNSLVMGELPQLTRRDAENLLAEAGLLAAVVDFNTEAAAAGRLVVQEGPAPGHGGEELASQRVRRLFTSQQLRLSLVEMGVYEEFRSEAEGLDEDFTGNFS</sequence>
<name>A0A7S0WRI5_9CHLO</name>
<dbReference type="AlphaFoldDB" id="A0A7S0WRI5"/>
<reference evidence="4" key="1">
    <citation type="submission" date="2021-01" db="EMBL/GenBank/DDBJ databases">
        <authorList>
            <person name="Corre E."/>
            <person name="Pelletier E."/>
            <person name="Niang G."/>
            <person name="Scheremetjew M."/>
            <person name="Finn R."/>
            <person name="Kale V."/>
            <person name="Holt S."/>
            <person name="Cochrane G."/>
            <person name="Meng A."/>
            <person name="Brown T."/>
            <person name="Cohen L."/>
        </authorList>
    </citation>
    <scope>NUCLEOTIDE SEQUENCE</scope>
    <source>
        <strain evidence="4">SAG 11-49</strain>
    </source>
</reference>
<dbReference type="InterPro" id="IPR007213">
    <property type="entry name" value="Ppm1/Ppm2/Tcmp"/>
</dbReference>
<protein>
    <recommendedName>
        <fullName evidence="5">S-adenosyl-L-methionine-dependent methyltransferase</fullName>
    </recommendedName>
</protein>
<accession>A0A7S0WRI5</accession>
<feature type="region of interest" description="Disordered" evidence="3">
    <location>
        <begin position="208"/>
        <end position="243"/>
    </location>
</feature>
<evidence type="ECO:0000256" key="2">
    <source>
        <dbReference type="ARBA" id="ARBA00022679"/>
    </source>
</evidence>
<keyword evidence="2" id="KW-0808">Transferase</keyword>
<dbReference type="PANTHER" id="PTHR43619">
    <property type="entry name" value="S-ADENOSYL-L-METHIONINE-DEPENDENT METHYLTRANSFERASE YKTD-RELATED"/>
    <property type="match status" value="1"/>
</dbReference>
<dbReference type="GO" id="GO:0032259">
    <property type="term" value="P:methylation"/>
    <property type="evidence" value="ECO:0007669"/>
    <property type="project" value="UniProtKB-KW"/>
</dbReference>
<dbReference type="SUPFAM" id="SSF53335">
    <property type="entry name" value="S-adenosyl-L-methionine-dependent methyltransferases"/>
    <property type="match status" value="1"/>
</dbReference>